<dbReference type="EMBL" id="JBHRVV010000001">
    <property type="protein sequence ID" value="MFC3456708.1"/>
    <property type="molecule type" value="Genomic_DNA"/>
</dbReference>
<keyword evidence="1" id="KW-0732">Signal</keyword>
<feature type="chain" id="PRO_5045691354" evidence="1">
    <location>
        <begin position="29"/>
        <end position="164"/>
    </location>
</feature>
<dbReference type="RefSeq" id="WP_312552586.1">
    <property type="nucleotide sequence ID" value="NZ_JBHRVV010000001.1"/>
</dbReference>
<sequence length="164" mass="17277">MRRLPGIAAAVGRVAVCAGALAGAPALAQTLPSTFAPTIGSALLCRSALDNAYFHSYLTGAFGPAYKHEGGAYWFRLDATLWGKAVKEVMVSDDTSPLVFVAAVADSKPEELEEAIRASAGIRHRAVDASAFPLRVSNPGSVIAYQNNKSKIYCARYKPLPPGP</sequence>
<reference evidence="3" key="1">
    <citation type="journal article" date="2019" name="Int. J. Syst. Evol. Microbiol.">
        <title>The Global Catalogue of Microorganisms (GCM) 10K type strain sequencing project: providing services to taxonomists for standard genome sequencing and annotation.</title>
        <authorList>
            <consortium name="The Broad Institute Genomics Platform"/>
            <consortium name="The Broad Institute Genome Sequencing Center for Infectious Disease"/>
            <person name="Wu L."/>
            <person name="Ma J."/>
        </authorList>
    </citation>
    <scope>NUCLEOTIDE SEQUENCE [LARGE SCALE GENOMIC DNA]</scope>
    <source>
        <strain evidence="3">CCM 7480</strain>
    </source>
</reference>
<accession>A0ABV7PFB0</accession>
<comment type="caution">
    <text evidence="2">The sequence shown here is derived from an EMBL/GenBank/DDBJ whole genome shotgun (WGS) entry which is preliminary data.</text>
</comment>
<gene>
    <name evidence="2" type="ORF">ACFOPH_00375</name>
</gene>
<dbReference type="Proteomes" id="UP001595665">
    <property type="component" value="Unassembled WGS sequence"/>
</dbReference>
<protein>
    <submittedName>
        <fullName evidence="2">Uncharacterized protein</fullName>
    </submittedName>
</protein>
<keyword evidence="3" id="KW-1185">Reference proteome</keyword>
<organism evidence="2 3">
    <name type="scientific">Massilia haematophila</name>
    <dbReference type="NCBI Taxonomy" id="457923"/>
    <lineage>
        <taxon>Bacteria</taxon>
        <taxon>Pseudomonadati</taxon>
        <taxon>Pseudomonadota</taxon>
        <taxon>Betaproteobacteria</taxon>
        <taxon>Burkholderiales</taxon>
        <taxon>Oxalobacteraceae</taxon>
        <taxon>Telluria group</taxon>
        <taxon>Massilia</taxon>
    </lineage>
</organism>
<name>A0ABV7PFB0_9BURK</name>
<evidence type="ECO:0000256" key="1">
    <source>
        <dbReference type="SAM" id="SignalP"/>
    </source>
</evidence>
<evidence type="ECO:0000313" key="2">
    <source>
        <dbReference type="EMBL" id="MFC3456708.1"/>
    </source>
</evidence>
<feature type="signal peptide" evidence="1">
    <location>
        <begin position="1"/>
        <end position="28"/>
    </location>
</feature>
<evidence type="ECO:0000313" key="3">
    <source>
        <dbReference type="Proteomes" id="UP001595665"/>
    </source>
</evidence>
<proteinExistence type="predicted"/>